<dbReference type="PANTHER" id="PTHR38686">
    <property type="entry name" value="APOLIPOPROTEIN N-ACYLTRANSFERASE"/>
    <property type="match status" value="1"/>
</dbReference>
<dbReference type="CDD" id="cd07571">
    <property type="entry name" value="ALP_N-acyl_transferase"/>
    <property type="match status" value="1"/>
</dbReference>
<evidence type="ECO:0000313" key="11">
    <source>
        <dbReference type="EMBL" id="MBO1107171.1"/>
    </source>
</evidence>
<sequence>MMQLLTRRRFALPLAALFGALGTLAYSPFNFWPCALLSLMGLLLLTLNRSAKQAALVGFVWGFALFITGISWINVSIQQFGGLPVAVGWVLVALLAAYLSLYPALFAALLARLLPYANAARLVFAAPVLWTFTEFLRGWMLTGFPWLQFGYTQIDGPLRGLGPITGVQGITFALMLISGLLTLALVRRKVIPAVVAVALPLAALPLANLHWVKADGERKINVALVQGNIDQELKWEPAYRIPTLQTYLDMSRPYLQRGDLVIWPEAAIPSLETEENELLSMLDSITRSNKSMLITGVVDRNPQTKQFFNTVIVLGDPQETYQYPTRNRYNKNHLVLFGEYVPFEGLLREIAPLFNLPMSSFSRGDYLQPDLRAGQFHLETAICYEIILGSRMRANFLQNPDTDFLLTVSNDAWFGHSIGPWQHFQMARMRALELGRPLLRATNNGVTAVIDSNGEIQQQIPQFKTAVLSATVVPMRGETPYARFGDWPLWIASLLAIAAAAVLRQHR</sequence>
<feature type="transmembrane region" description="Helical" evidence="9">
    <location>
        <begin position="487"/>
        <end position="503"/>
    </location>
</feature>
<keyword evidence="7 9" id="KW-0472">Membrane</keyword>
<dbReference type="GO" id="GO:0005886">
    <property type="term" value="C:plasma membrane"/>
    <property type="evidence" value="ECO:0007669"/>
    <property type="project" value="UniProtKB-SubCell"/>
</dbReference>
<organism evidence="11 12">
    <name type="scientific">Plesiomonas shigelloides</name>
    <name type="common">Aeromonas shigelloides</name>
    <dbReference type="NCBI Taxonomy" id="703"/>
    <lineage>
        <taxon>Bacteria</taxon>
        <taxon>Pseudomonadati</taxon>
        <taxon>Pseudomonadota</taxon>
        <taxon>Gammaproteobacteria</taxon>
        <taxon>Enterobacterales</taxon>
        <taxon>Enterobacteriaceae</taxon>
        <taxon>Plesiomonas</taxon>
    </lineage>
</organism>
<comment type="catalytic activity">
    <reaction evidence="9">
        <text>N-terminal S-1,2-diacyl-sn-glyceryl-L-cysteinyl-[lipoprotein] + a glycerophospholipid = N-acyl-S-1,2-diacyl-sn-glyceryl-L-cysteinyl-[lipoprotein] + a 2-acyl-sn-glycero-3-phospholipid + H(+)</text>
        <dbReference type="Rhea" id="RHEA:48228"/>
        <dbReference type="Rhea" id="RHEA-COMP:14681"/>
        <dbReference type="Rhea" id="RHEA-COMP:14684"/>
        <dbReference type="ChEBI" id="CHEBI:15378"/>
        <dbReference type="ChEBI" id="CHEBI:136912"/>
        <dbReference type="ChEBI" id="CHEBI:140656"/>
        <dbReference type="ChEBI" id="CHEBI:140657"/>
        <dbReference type="ChEBI" id="CHEBI:140660"/>
        <dbReference type="EC" id="2.3.1.269"/>
    </reaction>
</comment>
<dbReference type="UniPathway" id="UPA00666"/>
<dbReference type="GO" id="GO:0042158">
    <property type="term" value="P:lipoprotein biosynthetic process"/>
    <property type="evidence" value="ECO:0007669"/>
    <property type="project" value="UniProtKB-UniRule"/>
</dbReference>
<evidence type="ECO:0000256" key="6">
    <source>
        <dbReference type="ARBA" id="ARBA00022989"/>
    </source>
</evidence>
<keyword evidence="5 9" id="KW-0812">Transmembrane</keyword>
<dbReference type="InterPro" id="IPR036526">
    <property type="entry name" value="C-N_Hydrolase_sf"/>
</dbReference>
<feature type="transmembrane region" description="Helical" evidence="9">
    <location>
        <begin position="167"/>
        <end position="186"/>
    </location>
</feature>
<proteinExistence type="inferred from homology"/>
<evidence type="ECO:0000256" key="9">
    <source>
        <dbReference type="HAMAP-Rule" id="MF_01148"/>
    </source>
</evidence>
<dbReference type="Pfam" id="PF20154">
    <property type="entry name" value="LNT_N"/>
    <property type="match status" value="1"/>
</dbReference>
<dbReference type="InterPro" id="IPR045378">
    <property type="entry name" value="LNT_N"/>
</dbReference>
<dbReference type="Gene3D" id="3.60.110.10">
    <property type="entry name" value="Carbon-nitrogen hydrolase"/>
    <property type="match status" value="1"/>
</dbReference>
<evidence type="ECO:0000256" key="3">
    <source>
        <dbReference type="ARBA" id="ARBA00022475"/>
    </source>
</evidence>
<dbReference type="HAMAP" id="MF_01148">
    <property type="entry name" value="Lnt"/>
    <property type="match status" value="1"/>
</dbReference>
<dbReference type="InterPro" id="IPR003010">
    <property type="entry name" value="C-N_Hydrolase"/>
</dbReference>
<comment type="subcellular location">
    <subcellularLocation>
        <location evidence="1 9">Cell membrane</location>
        <topology evidence="1 9">Multi-pass membrane protein</topology>
    </subcellularLocation>
</comment>
<dbReference type="SUPFAM" id="SSF56317">
    <property type="entry name" value="Carbon-nitrogen hydrolase"/>
    <property type="match status" value="1"/>
</dbReference>
<keyword evidence="8 9" id="KW-0012">Acyltransferase</keyword>
<evidence type="ECO:0000256" key="4">
    <source>
        <dbReference type="ARBA" id="ARBA00022679"/>
    </source>
</evidence>
<evidence type="ECO:0000256" key="2">
    <source>
        <dbReference type="ARBA" id="ARBA00010065"/>
    </source>
</evidence>
<name>A0A8I2B1P9_PLESH</name>
<protein>
    <recommendedName>
        <fullName evidence="9">Apolipoprotein N-acyltransferase</fullName>
        <shortName evidence="9">ALP N-acyltransferase</shortName>
        <ecNumber evidence="9">2.3.1.269</ecNumber>
    </recommendedName>
</protein>
<comment type="caution">
    <text evidence="11">The sequence shown here is derived from an EMBL/GenBank/DDBJ whole genome shotgun (WGS) entry which is preliminary data.</text>
</comment>
<dbReference type="GO" id="GO:0016410">
    <property type="term" value="F:N-acyltransferase activity"/>
    <property type="evidence" value="ECO:0007669"/>
    <property type="project" value="UniProtKB-UniRule"/>
</dbReference>
<accession>A0A8I2B1P9</accession>
<feature type="transmembrane region" description="Helical" evidence="9">
    <location>
        <begin position="193"/>
        <end position="212"/>
    </location>
</feature>
<evidence type="ECO:0000313" key="12">
    <source>
        <dbReference type="Proteomes" id="UP000664658"/>
    </source>
</evidence>
<dbReference type="Proteomes" id="UP000664658">
    <property type="component" value="Unassembled WGS sequence"/>
</dbReference>
<dbReference type="EC" id="2.3.1.269" evidence="9"/>
<evidence type="ECO:0000256" key="7">
    <source>
        <dbReference type="ARBA" id="ARBA00023136"/>
    </source>
</evidence>
<gene>
    <name evidence="9 11" type="primary">lnt</name>
    <name evidence="11" type="ORF">J2R62_02890</name>
</gene>
<dbReference type="RefSeq" id="WP_207541587.1">
    <property type="nucleotide sequence ID" value="NZ_JAFNAA010000002.1"/>
</dbReference>
<comment type="function">
    <text evidence="9">Catalyzes the phospholipid dependent N-acylation of the N-terminal cysteine of apolipoprotein, the last step in lipoprotein maturation.</text>
</comment>
<reference evidence="11" key="1">
    <citation type="submission" date="2021-03" db="EMBL/GenBank/DDBJ databases">
        <title>Plesiomonas shigelloides zfcc0051, isolated from zebrafish feces.</title>
        <authorList>
            <person name="Vanderhoek Z."/>
            <person name="Gaulke C."/>
        </authorList>
    </citation>
    <scope>NUCLEOTIDE SEQUENCE</scope>
    <source>
        <strain evidence="11">Zfcc0051</strain>
    </source>
</reference>
<dbReference type="EMBL" id="JAFNAA010000002">
    <property type="protein sequence ID" value="MBO1107171.1"/>
    <property type="molecule type" value="Genomic_DNA"/>
</dbReference>
<keyword evidence="11" id="KW-0449">Lipoprotein</keyword>
<dbReference type="PROSITE" id="PS50263">
    <property type="entry name" value="CN_HYDROLASE"/>
    <property type="match status" value="1"/>
</dbReference>
<comment type="pathway">
    <text evidence="9">Protein modification; lipoprotein biosynthesis (N-acyl transfer).</text>
</comment>
<dbReference type="NCBIfam" id="TIGR00546">
    <property type="entry name" value="lnt"/>
    <property type="match status" value="1"/>
</dbReference>
<evidence type="ECO:0000259" key="10">
    <source>
        <dbReference type="PROSITE" id="PS50263"/>
    </source>
</evidence>
<dbReference type="AlphaFoldDB" id="A0A8I2B1P9"/>
<feature type="transmembrane region" description="Helical" evidence="9">
    <location>
        <begin position="35"/>
        <end position="51"/>
    </location>
</feature>
<feature type="transmembrane region" description="Helical" evidence="9">
    <location>
        <begin position="56"/>
        <end position="75"/>
    </location>
</feature>
<keyword evidence="4 9" id="KW-0808">Transferase</keyword>
<comment type="similarity">
    <text evidence="2 9">Belongs to the CN hydrolase family. Apolipoprotein N-acyltransferase subfamily.</text>
</comment>
<feature type="domain" description="CN hydrolase" evidence="10">
    <location>
        <begin position="225"/>
        <end position="474"/>
    </location>
</feature>
<evidence type="ECO:0000256" key="5">
    <source>
        <dbReference type="ARBA" id="ARBA00022692"/>
    </source>
</evidence>
<evidence type="ECO:0000256" key="8">
    <source>
        <dbReference type="ARBA" id="ARBA00023315"/>
    </source>
</evidence>
<feature type="transmembrane region" description="Helical" evidence="9">
    <location>
        <begin position="122"/>
        <end position="147"/>
    </location>
</feature>
<dbReference type="Pfam" id="PF00795">
    <property type="entry name" value="CN_hydrolase"/>
    <property type="match status" value="1"/>
</dbReference>
<dbReference type="InterPro" id="IPR004563">
    <property type="entry name" value="Apolipo_AcylTrfase"/>
</dbReference>
<keyword evidence="3 9" id="KW-1003">Cell membrane</keyword>
<dbReference type="PANTHER" id="PTHR38686:SF1">
    <property type="entry name" value="APOLIPOPROTEIN N-ACYLTRANSFERASE"/>
    <property type="match status" value="1"/>
</dbReference>
<keyword evidence="6 9" id="KW-1133">Transmembrane helix</keyword>
<evidence type="ECO:0000256" key="1">
    <source>
        <dbReference type="ARBA" id="ARBA00004651"/>
    </source>
</evidence>
<feature type="transmembrane region" description="Helical" evidence="9">
    <location>
        <begin position="87"/>
        <end position="110"/>
    </location>
</feature>